<organism evidence="1 2">
    <name type="scientific">Stylosanthes scabra</name>
    <dbReference type="NCBI Taxonomy" id="79078"/>
    <lineage>
        <taxon>Eukaryota</taxon>
        <taxon>Viridiplantae</taxon>
        <taxon>Streptophyta</taxon>
        <taxon>Embryophyta</taxon>
        <taxon>Tracheophyta</taxon>
        <taxon>Spermatophyta</taxon>
        <taxon>Magnoliopsida</taxon>
        <taxon>eudicotyledons</taxon>
        <taxon>Gunneridae</taxon>
        <taxon>Pentapetalae</taxon>
        <taxon>rosids</taxon>
        <taxon>fabids</taxon>
        <taxon>Fabales</taxon>
        <taxon>Fabaceae</taxon>
        <taxon>Papilionoideae</taxon>
        <taxon>50 kb inversion clade</taxon>
        <taxon>dalbergioids sensu lato</taxon>
        <taxon>Dalbergieae</taxon>
        <taxon>Pterocarpus clade</taxon>
        <taxon>Stylosanthes</taxon>
    </lineage>
</organism>
<evidence type="ECO:0000313" key="2">
    <source>
        <dbReference type="Proteomes" id="UP001341840"/>
    </source>
</evidence>
<comment type="caution">
    <text evidence="1">The sequence shown here is derived from an EMBL/GenBank/DDBJ whole genome shotgun (WGS) entry which is preliminary data.</text>
</comment>
<protein>
    <recommendedName>
        <fullName evidence="3">Lachrymatory factor synthase</fullName>
    </recommendedName>
</protein>
<dbReference type="Proteomes" id="UP001341840">
    <property type="component" value="Unassembled WGS sequence"/>
</dbReference>
<evidence type="ECO:0000313" key="1">
    <source>
        <dbReference type="EMBL" id="MED6139479.1"/>
    </source>
</evidence>
<dbReference type="SUPFAM" id="SSF55961">
    <property type="entry name" value="Bet v1-like"/>
    <property type="match status" value="1"/>
</dbReference>
<dbReference type="InterPro" id="IPR019587">
    <property type="entry name" value="Polyketide_cyclase/dehydratase"/>
</dbReference>
<name>A0ABU6SSR1_9FABA</name>
<accession>A0ABU6SSR1</accession>
<keyword evidence="2" id="KW-1185">Reference proteome</keyword>
<reference evidence="1 2" key="1">
    <citation type="journal article" date="2023" name="Plants (Basel)">
        <title>Bridging the Gap: Combining Genomics and Transcriptomics Approaches to Understand Stylosanthes scabra, an Orphan Legume from the Brazilian Caatinga.</title>
        <authorList>
            <person name="Ferreira-Neto J.R.C."/>
            <person name="da Silva M.D."/>
            <person name="Binneck E."/>
            <person name="de Melo N.F."/>
            <person name="da Silva R.H."/>
            <person name="de Melo A.L.T.M."/>
            <person name="Pandolfi V."/>
            <person name="Bustamante F.O."/>
            <person name="Brasileiro-Vidal A.C."/>
            <person name="Benko-Iseppon A.M."/>
        </authorList>
    </citation>
    <scope>NUCLEOTIDE SEQUENCE [LARGE SCALE GENOMIC DNA]</scope>
    <source>
        <tissue evidence="1">Leaves</tissue>
    </source>
</reference>
<sequence>MAEESVQRWKGTVSTKLEKAREEQAWPLVKDFFNLHKRYPTLPTCYGVHGTNGEPGCIRYCAGSTIPSNDVSESVSWSKERLVAVDDADRSIKYEIVESNIGFKSYEATMKIIESSDDGSNGCVIEWSFEVEPVEGWVFEDLLRKYHKGLQLMGTKMEEEIATMVNGDC</sequence>
<evidence type="ECO:0008006" key="3">
    <source>
        <dbReference type="Google" id="ProtNLM"/>
    </source>
</evidence>
<dbReference type="PANTHER" id="PTHR33789">
    <property type="entry name" value="LACHRYMATORY-FACTOR SYNTHASE"/>
    <property type="match status" value="1"/>
</dbReference>
<dbReference type="CDD" id="cd07821">
    <property type="entry name" value="PYR_PYL_RCAR_like"/>
    <property type="match status" value="1"/>
</dbReference>
<dbReference type="InterPro" id="IPR053249">
    <property type="entry name" value="LFS"/>
</dbReference>
<gene>
    <name evidence="1" type="ORF">PIB30_084247</name>
</gene>
<dbReference type="Pfam" id="PF10604">
    <property type="entry name" value="Polyketide_cyc2"/>
    <property type="match status" value="1"/>
</dbReference>
<dbReference type="Gene3D" id="3.30.530.20">
    <property type="match status" value="1"/>
</dbReference>
<dbReference type="PANTHER" id="PTHR33789:SF15">
    <property type="entry name" value="LACHRYMATORY-FACTOR SYNTHASE"/>
    <property type="match status" value="1"/>
</dbReference>
<proteinExistence type="predicted"/>
<dbReference type="EMBL" id="JASCZI010061776">
    <property type="protein sequence ID" value="MED6139479.1"/>
    <property type="molecule type" value="Genomic_DNA"/>
</dbReference>
<dbReference type="InterPro" id="IPR023393">
    <property type="entry name" value="START-like_dom_sf"/>
</dbReference>